<dbReference type="Proteomes" id="UP000663836">
    <property type="component" value="Unassembled WGS sequence"/>
</dbReference>
<sequence>MEKFGFLGFGFWGWGFR</sequence>
<organism evidence="1 2">
    <name type="scientific">Rotaria sordida</name>
    <dbReference type="NCBI Taxonomy" id="392033"/>
    <lineage>
        <taxon>Eukaryota</taxon>
        <taxon>Metazoa</taxon>
        <taxon>Spiralia</taxon>
        <taxon>Gnathifera</taxon>
        <taxon>Rotifera</taxon>
        <taxon>Eurotatoria</taxon>
        <taxon>Bdelloidea</taxon>
        <taxon>Philodinida</taxon>
        <taxon>Philodinidae</taxon>
        <taxon>Rotaria</taxon>
    </lineage>
</organism>
<evidence type="ECO:0000313" key="1">
    <source>
        <dbReference type="EMBL" id="CAF4302794.1"/>
    </source>
</evidence>
<comment type="caution">
    <text evidence="1">The sequence shown here is derived from an EMBL/GenBank/DDBJ whole genome shotgun (WGS) entry which is preliminary data.</text>
</comment>
<protein>
    <submittedName>
        <fullName evidence="1">Uncharacterized protein</fullName>
    </submittedName>
</protein>
<evidence type="ECO:0000313" key="2">
    <source>
        <dbReference type="Proteomes" id="UP000663836"/>
    </source>
</evidence>
<accession>A0A820I7T9</accession>
<feature type="non-terminal residue" evidence="1">
    <location>
        <position position="17"/>
    </location>
</feature>
<proteinExistence type="predicted"/>
<gene>
    <name evidence="1" type="ORF">JBS370_LOCUS40444</name>
</gene>
<name>A0A820I7T9_9BILA</name>
<dbReference type="EMBL" id="CAJOBD010036183">
    <property type="protein sequence ID" value="CAF4302794.1"/>
    <property type="molecule type" value="Genomic_DNA"/>
</dbReference>
<reference evidence="1" key="1">
    <citation type="submission" date="2021-02" db="EMBL/GenBank/DDBJ databases">
        <authorList>
            <person name="Nowell W R."/>
        </authorList>
    </citation>
    <scope>NUCLEOTIDE SEQUENCE</scope>
</reference>
<dbReference type="AlphaFoldDB" id="A0A820I7T9"/>